<name>A0A2A2SC66_9SPHN</name>
<keyword evidence="1 2" id="KW-0597">Phosphoprotein</keyword>
<sequence length="132" mass="14399">MARIIVAEDDEIVAELVRDALMGAGHGVGVLPTGAQALQVIRARRPDLVILDCNMPELSGLLVLREMRKSGELADTPVLMLTGRQSDKDETLAMWEGANDYMRKPFDPEELVFRVEELLGTAARAGGARAVR</sequence>
<dbReference type="Gene3D" id="3.40.50.2300">
    <property type="match status" value="1"/>
</dbReference>
<dbReference type="PROSITE" id="PS50110">
    <property type="entry name" value="RESPONSE_REGULATORY"/>
    <property type="match status" value="1"/>
</dbReference>
<evidence type="ECO:0000256" key="2">
    <source>
        <dbReference type="PROSITE-ProRule" id="PRU00169"/>
    </source>
</evidence>
<evidence type="ECO:0000313" key="4">
    <source>
        <dbReference type="EMBL" id="PAX06848.1"/>
    </source>
</evidence>
<feature type="domain" description="Response regulatory" evidence="3">
    <location>
        <begin position="3"/>
        <end position="119"/>
    </location>
</feature>
<dbReference type="Pfam" id="PF00072">
    <property type="entry name" value="Response_reg"/>
    <property type="match status" value="1"/>
</dbReference>
<proteinExistence type="predicted"/>
<dbReference type="OrthoDB" id="9786548at2"/>
<reference evidence="5" key="1">
    <citation type="submission" date="2017-09" db="EMBL/GenBank/DDBJ databases">
        <authorList>
            <person name="Feng G."/>
            <person name="Zhu H."/>
        </authorList>
    </citation>
    <scope>NUCLEOTIDE SEQUENCE [LARGE SCALE GENOMIC DNA]</scope>
    <source>
        <strain evidence="5">1PNM-20</strain>
    </source>
</reference>
<dbReference type="PANTHER" id="PTHR44591:SF3">
    <property type="entry name" value="RESPONSE REGULATORY DOMAIN-CONTAINING PROTEIN"/>
    <property type="match status" value="1"/>
</dbReference>
<dbReference type="PANTHER" id="PTHR44591">
    <property type="entry name" value="STRESS RESPONSE REGULATOR PROTEIN 1"/>
    <property type="match status" value="1"/>
</dbReference>
<dbReference type="EMBL" id="NSLI01000004">
    <property type="protein sequence ID" value="PAX06848.1"/>
    <property type="molecule type" value="Genomic_DNA"/>
</dbReference>
<accession>A0A2A2SC66</accession>
<comment type="caution">
    <text evidence="4">The sequence shown here is derived from an EMBL/GenBank/DDBJ whole genome shotgun (WGS) entry which is preliminary data.</text>
</comment>
<dbReference type="GO" id="GO:0000160">
    <property type="term" value="P:phosphorelay signal transduction system"/>
    <property type="evidence" value="ECO:0007669"/>
    <property type="project" value="InterPro"/>
</dbReference>
<evidence type="ECO:0000256" key="1">
    <source>
        <dbReference type="ARBA" id="ARBA00022553"/>
    </source>
</evidence>
<dbReference type="InterPro" id="IPR001789">
    <property type="entry name" value="Sig_transdc_resp-reg_receiver"/>
</dbReference>
<dbReference type="SMART" id="SM00448">
    <property type="entry name" value="REC"/>
    <property type="match status" value="1"/>
</dbReference>
<feature type="modified residue" description="4-aspartylphosphate" evidence="2">
    <location>
        <position position="52"/>
    </location>
</feature>
<protein>
    <submittedName>
        <fullName evidence="4">Response regulator</fullName>
    </submittedName>
</protein>
<dbReference type="AlphaFoldDB" id="A0A2A2SC66"/>
<dbReference type="InterPro" id="IPR011006">
    <property type="entry name" value="CheY-like_superfamily"/>
</dbReference>
<dbReference type="Proteomes" id="UP000218151">
    <property type="component" value="Unassembled WGS sequence"/>
</dbReference>
<evidence type="ECO:0000259" key="3">
    <source>
        <dbReference type="PROSITE" id="PS50110"/>
    </source>
</evidence>
<keyword evidence="5" id="KW-1185">Reference proteome</keyword>
<dbReference type="CDD" id="cd17574">
    <property type="entry name" value="REC_OmpR"/>
    <property type="match status" value="1"/>
</dbReference>
<evidence type="ECO:0000313" key="5">
    <source>
        <dbReference type="Proteomes" id="UP000218151"/>
    </source>
</evidence>
<dbReference type="InterPro" id="IPR050595">
    <property type="entry name" value="Bact_response_regulator"/>
</dbReference>
<dbReference type="SUPFAM" id="SSF52172">
    <property type="entry name" value="CheY-like"/>
    <property type="match status" value="1"/>
</dbReference>
<dbReference type="RefSeq" id="WP_095998673.1">
    <property type="nucleotide sequence ID" value="NZ_NSLI01000004.1"/>
</dbReference>
<organism evidence="4 5">
    <name type="scientific">Sphingomonas lenta</name>
    <dbReference type="NCBI Taxonomy" id="1141887"/>
    <lineage>
        <taxon>Bacteria</taxon>
        <taxon>Pseudomonadati</taxon>
        <taxon>Pseudomonadota</taxon>
        <taxon>Alphaproteobacteria</taxon>
        <taxon>Sphingomonadales</taxon>
        <taxon>Sphingomonadaceae</taxon>
        <taxon>Sphingomonas</taxon>
    </lineage>
</organism>
<gene>
    <name evidence="4" type="ORF">CKY28_12260</name>
</gene>